<name>A0A316ASF0_9BACT</name>
<proteinExistence type="predicted"/>
<comment type="caution">
    <text evidence="1">The sequence shown here is derived from an EMBL/GenBank/DDBJ whole genome shotgun (WGS) entry which is preliminary data.</text>
</comment>
<sequence>MFSTDGIRKICEAPVKAKKPDIAPPYHRFKTTSGLIYTIRDLRDTFKGFFQYEWLVS</sequence>
<keyword evidence="2" id="KW-1185">Reference proteome</keyword>
<protein>
    <submittedName>
        <fullName evidence="1">Uncharacterized protein</fullName>
    </submittedName>
</protein>
<evidence type="ECO:0000313" key="1">
    <source>
        <dbReference type="EMBL" id="PWJ60239.1"/>
    </source>
</evidence>
<dbReference type="EMBL" id="QGDT01000001">
    <property type="protein sequence ID" value="PWJ60239.1"/>
    <property type="molecule type" value="Genomic_DNA"/>
</dbReference>
<dbReference type="AlphaFoldDB" id="A0A316ASF0"/>
<dbReference type="Proteomes" id="UP000245880">
    <property type="component" value="Unassembled WGS sequence"/>
</dbReference>
<gene>
    <name evidence="1" type="ORF">CLV98_101420</name>
</gene>
<organism evidence="1 2">
    <name type="scientific">Dyadobacter jejuensis</name>
    <dbReference type="NCBI Taxonomy" id="1082580"/>
    <lineage>
        <taxon>Bacteria</taxon>
        <taxon>Pseudomonadati</taxon>
        <taxon>Bacteroidota</taxon>
        <taxon>Cytophagia</taxon>
        <taxon>Cytophagales</taxon>
        <taxon>Spirosomataceae</taxon>
        <taxon>Dyadobacter</taxon>
    </lineage>
</organism>
<evidence type="ECO:0000313" key="2">
    <source>
        <dbReference type="Proteomes" id="UP000245880"/>
    </source>
</evidence>
<reference evidence="1 2" key="1">
    <citation type="submission" date="2018-03" db="EMBL/GenBank/DDBJ databases">
        <title>Genomic Encyclopedia of Archaeal and Bacterial Type Strains, Phase II (KMG-II): from individual species to whole genera.</title>
        <authorList>
            <person name="Goeker M."/>
        </authorList>
    </citation>
    <scope>NUCLEOTIDE SEQUENCE [LARGE SCALE GENOMIC DNA]</scope>
    <source>
        <strain evidence="1 2">DSM 100346</strain>
    </source>
</reference>
<accession>A0A316ASF0</accession>